<evidence type="ECO:0000313" key="2">
    <source>
        <dbReference type="EMBL" id="SFG72551.1"/>
    </source>
</evidence>
<sequence>MNKEQEFTHQFKERDNTGEHRNGRLAQQKNYADGNDVPNEYTSHQNKNNH</sequence>
<dbReference type="AlphaFoldDB" id="A0A1I2UCY5"/>
<accession>A0A1I2UCY5</accession>
<organism evidence="2 3">
    <name type="scientific">Sporolactobacillus nakayamae</name>
    <dbReference type="NCBI Taxonomy" id="269670"/>
    <lineage>
        <taxon>Bacteria</taxon>
        <taxon>Bacillati</taxon>
        <taxon>Bacillota</taxon>
        <taxon>Bacilli</taxon>
        <taxon>Bacillales</taxon>
        <taxon>Sporolactobacillaceae</taxon>
        <taxon>Sporolactobacillus</taxon>
    </lineage>
</organism>
<gene>
    <name evidence="2" type="ORF">SAMN02982927_02563</name>
</gene>
<feature type="region of interest" description="Disordered" evidence="1">
    <location>
        <begin position="1"/>
        <end position="50"/>
    </location>
</feature>
<dbReference type="EMBL" id="FOOY01000019">
    <property type="protein sequence ID" value="SFG72551.1"/>
    <property type="molecule type" value="Genomic_DNA"/>
</dbReference>
<feature type="compositionally biased region" description="Polar residues" evidence="1">
    <location>
        <begin position="40"/>
        <end position="50"/>
    </location>
</feature>
<feature type="compositionally biased region" description="Basic and acidic residues" evidence="1">
    <location>
        <begin position="1"/>
        <end position="22"/>
    </location>
</feature>
<reference evidence="3" key="1">
    <citation type="submission" date="2016-10" db="EMBL/GenBank/DDBJ databases">
        <authorList>
            <person name="Varghese N."/>
            <person name="Submissions S."/>
        </authorList>
    </citation>
    <scope>NUCLEOTIDE SEQUENCE [LARGE SCALE GENOMIC DNA]</scope>
    <source>
        <strain evidence="3">ATCC 700379</strain>
    </source>
</reference>
<protein>
    <submittedName>
        <fullName evidence="2">Uncharacterized protein</fullName>
    </submittedName>
</protein>
<name>A0A1I2UCY5_9BACL</name>
<dbReference type="RefSeq" id="WP_177184784.1">
    <property type="nucleotide sequence ID" value="NZ_FOOY01000019.1"/>
</dbReference>
<keyword evidence="3" id="KW-1185">Reference proteome</keyword>
<dbReference type="Proteomes" id="UP000198752">
    <property type="component" value="Unassembled WGS sequence"/>
</dbReference>
<evidence type="ECO:0000313" key="3">
    <source>
        <dbReference type="Proteomes" id="UP000198752"/>
    </source>
</evidence>
<evidence type="ECO:0000256" key="1">
    <source>
        <dbReference type="SAM" id="MobiDB-lite"/>
    </source>
</evidence>
<proteinExistence type="predicted"/>